<accession>A0ABW5Y8D4</accession>
<protein>
    <submittedName>
        <fullName evidence="2">Uncharacterized protein</fullName>
    </submittedName>
</protein>
<sequence length="60" mass="7144">MKKKDTMVFQSDKPEADSTEAQISKNNYQKMYRDHRSSDYYTHGRRNKFPFGSSQGPLYF</sequence>
<dbReference type="Proteomes" id="UP001597557">
    <property type="component" value="Unassembled WGS sequence"/>
</dbReference>
<evidence type="ECO:0000313" key="2">
    <source>
        <dbReference type="EMBL" id="MFD2871634.1"/>
    </source>
</evidence>
<name>A0ABW5Y8D4_9SPHI</name>
<organism evidence="2 3">
    <name type="scientific">Mucilaginibacter ximonensis</name>
    <dbReference type="NCBI Taxonomy" id="538021"/>
    <lineage>
        <taxon>Bacteria</taxon>
        <taxon>Pseudomonadati</taxon>
        <taxon>Bacteroidota</taxon>
        <taxon>Sphingobacteriia</taxon>
        <taxon>Sphingobacteriales</taxon>
        <taxon>Sphingobacteriaceae</taxon>
        <taxon>Mucilaginibacter</taxon>
    </lineage>
</organism>
<dbReference type="RefSeq" id="WP_377182511.1">
    <property type="nucleotide sequence ID" value="NZ_JBHUPD010000001.1"/>
</dbReference>
<comment type="caution">
    <text evidence="2">The sequence shown here is derived from an EMBL/GenBank/DDBJ whole genome shotgun (WGS) entry which is preliminary data.</text>
</comment>
<feature type="region of interest" description="Disordered" evidence="1">
    <location>
        <begin position="1"/>
        <end position="60"/>
    </location>
</feature>
<reference evidence="3" key="1">
    <citation type="journal article" date="2019" name="Int. J. Syst. Evol. Microbiol.">
        <title>The Global Catalogue of Microorganisms (GCM) 10K type strain sequencing project: providing services to taxonomists for standard genome sequencing and annotation.</title>
        <authorList>
            <consortium name="The Broad Institute Genomics Platform"/>
            <consortium name="The Broad Institute Genome Sequencing Center for Infectious Disease"/>
            <person name="Wu L."/>
            <person name="Ma J."/>
        </authorList>
    </citation>
    <scope>NUCLEOTIDE SEQUENCE [LARGE SCALE GENOMIC DNA]</scope>
    <source>
        <strain evidence="3">KCTC 22437</strain>
    </source>
</reference>
<dbReference type="EMBL" id="JBHUPD010000001">
    <property type="protein sequence ID" value="MFD2871634.1"/>
    <property type="molecule type" value="Genomic_DNA"/>
</dbReference>
<gene>
    <name evidence="2" type="ORF">ACFS5N_04075</name>
</gene>
<evidence type="ECO:0000313" key="3">
    <source>
        <dbReference type="Proteomes" id="UP001597557"/>
    </source>
</evidence>
<proteinExistence type="predicted"/>
<evidence type="ECO:0000256" key="1">
    <source>
        <dbReference type="SAM" id="MobiDB-lite"/>
    </source>
</evidence>
<feature type="compositionally biased region" description="Polar residues" evidence="1">
    <location>
        <begin position="19"/>
        <end position="29"/>
    </location>
</feature>
<feature type="compositionally biased region" description="Basic and acidic residues" evidence="1">
    <location>
        <begin position="1"/>
        <end position="16"/>
    </location>
</feature>
<keyword evidence="3" id="KW-1185">Reference proteome</keyword>